<gene>
    <name evidence="1" type="ORF">SAMN04489864_101327</name>
</gene>
<protein>
    <submittedName>
        <fullName evidence="1">Phenylacetate-CoA ligase</fullName>
    </submittedName>
</protein>
<dbReference type="InterPro" id="IPR042099">
    <property type="entry name" value="ANL_N_sf"/>
</dbReference>
<reference evidence="1 2" key="1">
    <citation type="submission" date="2016-10" db="EMBL/GenBank/DDBJ databases">
        <authorList>
            <person name="de Groot N.N."/>
        </authorList>
    </citation>
    <scope>NUCLEOTIDE SEQUENCE [LARGE SCALE GENOMIC DNA]</scope>
    <source>
        <strain evidence="1 2">DSM 18684</strain>
    </source>
</reference>
<keyword evidence="1" id="KW-0436">Ligase</keyword>
<keyword evidence="2" id="KW-1185">Reference proteome</keyword>
<organism evidence="1 2">
    <name type="scientific">Pedobacter insulae</name>
    <dbReference type="NCBI Taxonomy" id="414048"/>
    <lineage>
        <taxon>Bacteria</taxon>
        <taxon>Pseudomonadati</taxon>
        <taxon>Bacteroidota</taxon>
        <taxon>Sphingobacteriia</taxon>
        <taxon>Sphingobacteriales</taxon>
        <taxon>Sphingobacteriaceae</taxon>
        <taxon>Pedobacter</taxon>
    </lineage>
</organism>
<evidence type="ECO:0000313" key="1">
    <source>
        <dbReference type="EMBL" id="SFG62685.1"/>
    </source>
</evidence>
<name>A0A1I2TCV3_9SPHI</name>
<dbReference type="Proteomes" id="UP000199666">
    <property type="component" value="Unassembled WGS sequence"/>
</dbReference>
<dbReference type="AlphaFoldDB" id="A0A1I2TCV3"/>
<dbReference type="SUPFAM" id="SSF56801">
    <property type="entry name" value="Acetyl-CoA synthetase-like"/>
    <property type="match status" value="1"/>
</dbReference>
<dbReference type="RefSeq" id="WP_090991806.1">
    <property type="nucleotide sequence ID" value="NZ_FOPP01000001.1"/>
</dbReference>
<dbReference type="Gene3D" id="3.40.50.12780">
    <property type="entry name" value="N-terminal domain of ligase-like"/>
    <property type="match status" value="1"/>
</dbReference>
<dbReference type="OrthoDB" id="580775at2"/>
<dbReference type="PANTHER" id="PTHR36932">
    <property type="entry name" value="CAPSULAR POLYSACCHARIDE BIOSYNTHESIS PROTEIN"/>
    <property type="match status" value="1"/>
</dbReference>
<dbReference type="InterPro" id="IPR053158">
    <property type="entry name" value="CapK_Type1_Caps_Biosynth"/>
</dbReference>
<dbReference type="STRING" id="414048.SAMN04489864_101327"/>
<dbReference type="PANTHER" id="PTHR36932:SF1">
    <property type="entry name" value="CAPSULAR POLYSACCHARIDE BIOSYNTHESIS PROTEIN"/>
    <property type="match status" value="1"/>
</dbReference>
<sequence>MNKILVRLKKSNFKIPIGLGQLIARIPFRLRPGLGKVYSEQTKMIELYPKMSDEAKQQFIYERFFRVFSHAIRNVPFYKDLYASHGLKEDDIKCFDDIKKVPVINKEDLLNVSLEYRSYPIPNRTIVNTGGSSGKTLSFYMDPARFGNEWSHIHYIWSKLAFSPNDLKIVFDGRSNVANNIQYDFLRHSLRYDIYADPKENATALKGIMKKHPVYYLHGYPSAIYNFALFCEEKDTDLLNSLKGSLKGVFLSSEFPSPVFRNKIEEIFGVKTQSFYGHTETCVLAYENELPFTYEVLQTYGYCEAIPENANHNLVGTSYYNMASPLIRYNTGDQIDSVDYEDDILTKFKISSGRTGEYILDKIGNKIPLTGLIFGRHHKIFDLSKFVQIKQNEQGKATILYVLKDDSVNQEIGADLFDSSNVNVEFEFSRIDNPIMTPAGKINLLVKA</sequence>
<proteinExistence type="predicted"/>
<accession>A0A1I2TCV3</accession>
<dbReference type="EMBL" id="FOPP01000001">
    <property type="protein sequence ID" value="SFG62685.1"/>
    <property type="molecule type" value="Genomic_DNA"/>
</dbReference>
<dbReference type="GO" id="GO:0016874">
    <property type="term" value="F:ligase activity"/>
    <property type="evidence" value="ECO:0007669"/>
    <property type="project" value="UniProtKB-KW"/>
</dbReference>
<evidence type="ECO:0000313" key="2">
    <source>
        <dbReference type="Proteomes" id="UP000199666"/>
    </source>
</evidence>